<feature type="transmembrane region" description="Helical" evidence="2">
    <location>
        <begin position="203"/>
        <end position="226"/>
    </location>
</feature>
<feature type="domain" description="BclA C-terminal" evidence="3">
    <location>
        <begin position="99"/>
        <end position="226"/>
    </location>
</feature>
<proteinExistence type="predicted"/>
<keyword evidence="2" id="KW-0812">Transmembrane</keyword>
<dbReference type="EMBL" id="JAGGDJ010000015">
    <property type="protein sequence ID" value="MBO7746131.1"/>
    <property type="molecule type" value="Genomic_DNA"/>
</dbReference>
<evidence type="ECO:0000313" key="5">
    <source>
        <dbReference type="Proteomes" id="UP000670947"/>
    </source>
</evidence>
<evidence type="ECO:0000313" key="4">
    <source>
        <dbReference type="EMBL" id="MBO7746131.1"/>
    </source>
</evidence>
<organism evidence="4 5">
    <name type="scientific">Paenibacillus artemisiicola</name>
    <dbReference type="NCBI Taxonomy" id="1172618"/>
    <lineage>
        <taxon>Bacteria</taxon>
        <taxon>Bacillati</taxon>
        <taxon>Bacillota</taxon>
        <taxon>Bacilli</taxon>
        <taxon>Bacillales</taxon>
        <taxon>Paenibacillaceae</taxon>
        <taxon>Paenibacillus</taxon>
    </lineage>
</organism>
<dbReference type="Proteomes" id="UP000670947">
    <property type="component" value="Unassembled WGS sequence"/>
</dbReference>
<feature type="region of interest" description="Disordered" evidence="1">
    <location>
        <begin position="1"/>
        <end position="21"/>
    </location>
</feature>
<keyword evidence="5" id="KW-1185">Reference proteome</keyword>
<reference evidence="4 5" key="1">
    <citation type="submission" date="2021-03" db="EMBL/GenBank/DDBJ databases">
        <title>Paenibacillus artemisicola MWE-103 whole genome sequence.</title>
        <authorList>
            <person name="Ham Y.J."/>
        </authorList>
    </citation>
    <scope>NUCLEOTIDE SEQUENCE [LARGE SCALE GENOMIC DNA]</scope>
    <source>
        <strain evidence="4 5">MWE-103</strain>
    </source>
</reference>
<evidence type="ECO:0000259" key="3">
    <source>
        <dbReference type="Pfam" id="PF18573"/>
    </source>
</evidence>
<evidence type="ECO:0000256" key="2">
    <source>
        <dbReference type="SAM" id="Phobius"/>
    </source>
</evidence>
<keyword evidence="2" id="KW-1133">Transmembrane helix</keyword>
<dbReference type="InterPro" id="IPR041415">
    <property type="entry name" value="BclA_C"/>
</dbReference>
<name>A0ABS3WCR2_9BACL</name>
<dbReference type="InterPro" id="IPR008983">
    <property type="entry name" value="Tumour_necrosis_fac-like_dom"/>
</dbReference>
<sequence>MITGPGKRTAIPKKRWPSRGSCSRSCAFPACTRWAAWAPAPSSPARRWTIRYRSTGYRTCPCGARIGIFACAPLRSDSGSSRIRATPRSISTGTNVNGFAANTSGSVIAVVLGGTDVALPNNQILNGGITVNGAHDTFTVPVTGSYMISYQVNVTLALLMSTRLLINGTPYTPSIVAPAVSLAEFNNMVIATLTAGSTITHQFFGLLGAATLTGGAAGAALTIVLLS</sequence>
<accession>A0ABS3WCR2</accession>
<dbReference type="Gene3D" id="2.60.120.40">
    <property type="match status" value="1"/>
</dbReference>
<keyword evidence="2" id="KW-0472">Membrane</keyword>
<protein>
    <recommendedName>
        <fullName evidence="3">BclA C-terminal domain-containing protein</fullName>
    </recommendedName>
</protein>
<gene>
    <name evidence="4" type="ORF">I8J29_18125</name>
</gene>
<evidence type="ECO:0000256" key="1">
    <source>
        <dbReference type="SAM" id="MobiDB-lite"/>
    </source>
</evidence>
<dbReference type="Pfam" id="PF18573">
    <property type="entry name" value="BclA_C"/>
    <property type="match status" value="1"/>
</dbReference>
<comment type="caution">
    <text evidence="4">The sequence shown here is derived from an EMBL/GenBank/DDBJ whole genome shotgun (WGS) entry which is preliminary data.</text>
</comment>